<name>A0A0F4ITK9_9ACTN</name>
<keyword evidence="3" id="KW-1185">Reference proteome</keyword>
<dbReference type="EMBL" id="JZWV01001087">
    <property type="protein sequence ID" value="KJY25360.1"/>
    <property type="molecule type" value="Genomic_DNA"/>
</dbReference>
<comment type="caution">
    <text evidence="2">The sequence shown here is derived from an EMBL/GenBank/DDBJ whole genome shotgun (WGS) entry which is preliminary data.</text>
</comment>
<organism evidence="2 3">
    <name type="scientific">Streptomyces katrae</name>
    <dbReference type="NCBI Taxonomy" id="68223"/>
    <lineage>
        <taxon>Bacteria</taxon>
        <taxon>Bacillati</taxon>
        <taxon>Actinomycetota</taxon>
        <taxon>Actinomycetes</taxon>
        <taxon>Kitasatosporales</taxon>
        <taxon>Streptomycetaceae</taxon>
        <taxon>Streptomyces</taxon>
    </lineage>
</organism>
<gene>
    <name evidence="2" type="ORF">VR44_32725</name>
</gene>
<evidence type="ECO:0000313" key="2">
    <source>
        <dbReference type="EMBL" id="KJY25360.1"/>
    </source>
</evidence>
<sequence>MWDFTCGERSPTRAIRATEPMGEDGGRTSGKEGEGESVADTEAAGACAVVMRIILRPPPTSAPTIVPAPSIRSTDGRAGAPL</sequence>
<dbReference type="AlphaFoldDB" id="A0A0F4ITK9"/>
<evidence type="ECO:0000256" key="1">
    <source>
        <dbReference type="SAM" id="MobiDB-lite"/>
    </source>
</evidence>
<reference evidence="2 3" key="1">
    <citation type="submission" date="2015-02" db="EMBL/GenBank/DDBJ databases">
        <authorList>
            <person name="Ju K.-S."/>
            <person name="Doroghazi J.R."/>
            <person name="Metcalf W."/>
        </authorList>
    </citation>
    <scope>NUCLEOTIDE SEQUENCE [LARGE SCALE GENOMIC DNA]</scope>
    <source>
        <strain evidence="2 3">NRRL ISP-5550</strain>
    </source>
</reference>
<evidence type="ECO:0000313" key="3">
    <source>
        <dbReference type="Proteomes" id="UP000033551"/>
    </source>
</evidence>
<dbReference type="PATRIC" id="fig|68223.7.peg.3357"/>
<dbReference type="Proteomes" id="UP000033551">
    <property type="component" value="Unassembled WGS sequence"/>
</dbReference>
<feature type="region of interest" description="Disordered" evidence="1">
    <location>
        <begin position="58"/>
        <end position="82"/>
    </location>
</feature>
<feature type="region of interest" description="Disordered" evidence="1">
    <location>
        <begin position="1"/>
        <end position="40"/>
    </location>
</feature>
<accession>A0A0F4ITK9</accession>
<proteinExistence type="predicted"/>
<feature type="compositionally biased region" description="Basic and acidic residues" evidence="1">
    <location>
        <begin position="24"/>
        <end position="34"/>
    </location>
</feature>
<protein>
    <submittedName>
        <fullName evidence="2">Uncharacterized protein</fullName>
    </submittedName>
</protein>